<gene>
    <name evidence="1" type="ORF">BM536_028910</name>
</gene>
<evidence type="ECO:0000313" key="2">
    <source>
        <dbReference type="Proteomes" id="UP000184286"/>
    </source>
</evidence>
<reference evidence="2" key="1">
    <citation type="submission" date="2016-11" db="EMBL/GenBank/DDBJ databases">
        <authorList>
            <person name="Schniete J.K."/>
            <person name="Salih T."/>
            <person name="Algora Gallardo L."/>
            <person name="Martinez Fernandez S."/>
            <person name="Herron P.R."/>
        </authorList>
    </citation>
    <scope>NUCLEOTIDE SEQUENCE [LARGE SCALE GENOMIC DNA]</scope>
    <source>
        <strain evidence="2">DSM 41896</strain>
    </source>
</reference>
<accession>A0A1V6MM59</accession>
<sequence length="66" mass="7187">MIMTVRIPLGLSRTTTRRTAVSCRRVRVLEKLAGLSPVVWALPADGAVLVSRCPLFFRGDHGPARG</sequence>
<proteinExistence type="predicted"/>
<dbReference type="EMBL" id="MPOH02000017">
    <property type="protein sequence ID" value="OQD53465.1"/>
    <property type="molecule type" value="Genomic_DNA"/>
</dbReference>
<dbReference type="AlphaFoldDB" id="A0A1V6MM59"/>
<name>A0A1V6MM59_9ACTN</name>
<dbReference type="Proteomes" id="UP000184286">
    <property type="component" value="Unassembled WGS sequence"/>
</dbReference>
<reference evidence="1 2" key="2">
    <citation type="submission" date="2017-02" db="EMBL/GenBank/DDBJ databases">
        <title>Draft genome sequence of Streptomyces phaeoluteigriseus type strain DSM41896.</title>
        <authorList>
            <person name="Salih T.S."/>
            <person name="Algora Gallardo L."/>
            <person name="Melo Santos T."/>
            <person name="Filgueira Martinez S."/>
            <person name="Herron P.R."/>
        </authorList>
    </citation>
    <scope>NUCLEOTIDE SEQUENCE [LARGE SCALE GENOMIC DNA]</scope>
    <source>
        <strain evidence="1 2">DSM 41896</strain>
    </source>
</reference>
<comment type="caution">
    <text evidence="1">The sequence shown here is derived from an EMBL/GenBank/DDBJ whole genome shotgun (WGS) entry which is preliminary data.</text>
</comment>
<organism evidence="1 2">
    <name type="scientific">Streptomyces phaeoluteigriseus</name>
    <dbReference type="NCBI Taxonomy" id="114686"/>
    <lineage>
        <taxon>Bacteria</taxon>
        <taxon>Bacillati</taxon>
        <taxon>Actinomycetota</taxon>
        <taxon>Actinomycetes</taxon>
        <taxon>Kitasatosporales</taxon>
        <taxon>Streptomycetaceae</taxon>
        <taxon>Streptomyces</taxon>
        <taxon>Streptomyces aurantiacus group</taxon>
    </lineage>
</organism>
<protein>
    <submittedName>
        <fullName evidence="1">Uncharacterized protein</fullName>
    </submittedName>
</protein>
<evidence type="ECO:0000313" key="1">
    <source>
        <dbReference type="EMBL" id="OQD53465.1"/>
    </source>
</evidence>